<accession>A0A317FDQ4</accession>
<dbReference type="AlphaFoldDB" id="A0A317FDQ4"/>
<organism evidence="1 2">
    <name type="scientific">Falsiroseomonas bella</name>
    <dbReference type="NCBI Taxonomy" id="2184016"/>
    <lineage>
        <taxon>Bacteria</taxon>
        <taxon>Pseudomonadati</taxon>
        <taxon>Pseudomonadota</taxon>
        <taxon>Alphaproteobacteria</taxon>
        <taxon>Acetobacterales</taxon>
        <taxon>Roseomonadaceae</taxon>
        <taxon>Falsiroseomonas</taxon>
    </lineage>
</organism>
<name>A0A317FDQ4_9PROT</name>
<comment type="caution">
    <text evidence="1">The sequence shown here is derived from an EMBL/GenBank/DDBJ whole genome shotgun (WGS) entry which is preliminary data.</text>
</comment>
<gene>
    <name evidence="1" type="ORF">DFH01_10160</name>
</gene>
<protein>
    <recommendedName>
        <fullName evidence="3">DUF3971 domain-containing protein</fullName>
    </recommendedName>
</protein>
<evidence type="ECO:0000313" key="2">
    <source>
        <dbReference type="Proteomes" id="UP000245765"/>
    </source>
</evidence>
<dbReference type="EMBL" id="QGNA01000002">
    <property type="protein sequence ID" value="PWS37214.1"/>
    <property type="molecule type" value="Genomic_DNA"/>
</dbReference>
<proteinExistence type="predicted"/>
<dbReference type="OrthoDB" id="7161641at2"/>
<keyword evidence="2" id="KW-1185">Reference proteome</keyword>
<sequence>MARAIAYGVLALLAVLAIGLGALAWRLDRGPIAVPQLVPSIAAALDPAGPARIEVGTARLGWRGFAEGGLSPVEILVSDLRLLGEDGATRLEVPRARIGIAPGRLVFGDVAPRSIEIRDVVLHATRTEDGGFDLGLGAAPAAGPPVVNALGRLIQALAEPPEGSPLAALEDLVILDSQVLVTDRQLEQEFRVQDVFVIIRREPGGVMEAEASGALVLAEATMPLRASAELARAPARLRLAVSLPNIRPAAVARRVPALAPAGILDAPVALTATATLDRDGRLLDGSGTLQAGPGRFDLPDAGGIPFTALQARLQAAPEAVRLDEFVLALAPAPGAASAPTLRGSGQATLQGEQWQAEADIALDHAQLRALETWWPGGLAGAARGWVGGNLTAGAVRDGRWHIAATAPASLDSVELTALSGEAQVEEVAVRWHPDLPPLEGLSGRAEFTLDGITLAASEARQAGTALRLSQGTLKLSGLGPGPARAELRGQAAGPVADLWALLRTPGLGLLPERGLPIHDPTGTLRADIAATVPLAGPMVAREPLFEVAARLEALRLPELVLGHDLTDGAFDVQVDSQALEATGTALLGGVPARGTVTLDFGLAPGESTALRVEAEARITAARLAEFGLDPGDVVSGPVDLAIRYEQRGGDPARLTTHADLEAARIALPLLGYAKQPGIPATAAAALRLAGGELRGIESVQAEAPRLLLRGSAPEDASRLEITEGSIGATRFTGVVQRPPAANEPWNVALRGPVLDLRPLLRAVGDGDVPGGDAPAAEAGRPTLVLDARFERALTPAQEVPIRDFALAARLGGSALRDLWVRGSPGGAGAFAARLAPRDGGGRLLRAEAADTGRLLAAFGVLPSLHGGRLQLVATQPSLARGAPISGTVELTNFVLRDAPTLGKLLQALTGYGLLEALSGPGLNFVSLTMPFRLEPETLVIGESRAFSASLGLTAQGRVDRSSRTLDLRGTVVPAYVFNSLLGNLPIIGRLFSAERGGGLFAAAFTVQGPLADPRVSVNPLSALTPGFLRGIFNLGDEDAAGAPQEMPVR</sequence>
<reference evidence="2" key="1">
    <citation type="submission" date="2018-05" db="EMBL/GenBank/DDBJ databases">
        <authorList>
            <person name="Du Z."/>
            <person name="Wang X."/>
        </authorList>
    </citation>
    <scope>NUCLEOTIDE SEQUENCE [LARGE SCALE GENOMIC DNA]</scope>
    <source>
        <strain evidence="2">CQN31</strain>
    </source>
</reference>
<evidence type="ECO:0000313" key="1">
    <source>
        <dbReference type="EMBL" id="PWS37214.1"/>
    </source>
</evidence>
<dbReference type="RefSeq" id="WP_109870323.1">
    <property type="nucleotide sequence ID" value="NZ_QGNA01000002.1"/>
</dbReference>
<dbReference type="Proteomes" id="UP000245765">
    <property type="component" value="Unassembled WGS sequence"/>
</dbReference>
<evidence type="ECO:0008006" key="3">
    <source>
        <dbReference type="Google" id="ProtNLM"/>
    </source>
</evidence>